<evidence type="ECO:0000256" key="6">
    <source>
        <dbReference type="ARBA" id="ARBA00022994"/>
    </source>
</evidence>
<dbReference type="EMBL" id="CP133592">
    <property type="protein sequence ID" value="WMW25027.1"/>
    <property type="molecule type" value="Genomic_DNA"/>
</dbReference>
<dbReference type="NCBIfam" id="NF004889">
    <property type="entry name" value="PRK06252.1"/>
    <property type="match status" value="1"/>
</dbReference>
<dbReference type="GO" id="GO:0004853">
    <property type="term" value="F:uroporphyrinogen decarboxylase activity"/>
    <property type="evidence" value="ECO:0007669"/>
    <property type="project" value="InterPro"/>
</dbReference>
<protein>
    <submittedName>
        <fullName evidence="8">Methylcobamide:CoM methyltransferase MtaA</fullName>
        <ecNumber evidence="8">2.1.1.246</ecNumber>
    </submittedName>
</protein>
<evidence type="ECO:0000259" key="7">
    <source>
        <dbReference type="Pfam" id="PF01208"/>
    </source>
</evidence>
<feature type="domain" description="Uroporphyrinogen decarboxylase (URO-D)" evidence="7">
    <location>
        <begin position="5"/>
        <end position="338"/>
    </location>
</feature>
<dbReference type="InterPro" id="IPR052024">
    <property type="entry name" value="Methanogen_methyltrans"/>
</dbReference>
<dbReference type="RefSeq" id="WP_309310835.1">
    <property type="nucleotide sequence ID" value="NZ_CP133592.1"/>
</dbReference>
<dbReference type="KEGG" id="mseb:RE474_13240"/>
<keyword evidence="4" id="KW-0479">Metal-binding</keyword>
<dbReference type="PANTHER" id="PTHR47099:SF1">
    <property type="entry name" value="METHYLCOBAMIDE:COM METHYLTRANSFERASE MTBA"/>
    <property type="match status" value="1"/>
</dbReference>
<dbReference type="GO" id="GO:0006730">
    <property type="term" value="P:one-carbon metabolic process"/>
    <property type="evidence" value="ECO:0007669"/>
    <property type="project" value="InterPro"/>
</dbReference>
<evidence type="ECO:0000256" key="2">
    <source>
        <dbReference type="ARBA" id="ARBA00022603"/>
    </source>
</evidence>
<dbReference type="GO" id="GO:0006779">
    <property type="term" value="P:porphyrin-containing compound biosynthetic process"/>
    <property type="evidence" value="ECO:0007669"/>
    <property type="project" value="InterPro"/>
</dbReference>
<evidence type="ECO:0000256" key="1">
    <source>
        <dbReference type="ARBA" id="ARBA00001947"/>
    </source>
</evidence>
<dbReference type="Gene3D" id="3.20.20.210">
    <property type="match status" value="1"/>
</dbReference>
<evidence type="ECO:0000313" key="8">
    <source>
        <dbReference type="EMBL" id="WMW25027.1"/>
    </source>
</evidence>
<dbReference type="GO" id="GO:0046872">
    <property type="term" value="F:metal ion binding"/>
    <property type="evidence" value="ECO:0007669"/>
    <property type="project" value="UniProtKB-KW"/>
</dbReference>
<accession>A0AA51UK50</accession>
<comment type="cofactor">
    <cofactor evidence="1">
        <name>Zn(2+)</name>
        <dbReference type="ChEBI" id="CHEBI:29105"/>
    </cofactor>
</comment>
<dbReference type="NCBIfam" id="NF040654">
    <property type="entry name" value="MtaA_Meth"/>
    <property type="match status" value="1"/>
</dbReference>
<gene>
    <name evidence="8" type="primary">mtaA</name>
    <name evidence="8" type="ORF">RE474_13240</name>
</gene>
<dbReference type="GO" id="GO:0032259">
    <property type="term" value="P:methylation"/>
    <property type="evidence" value="ECO:0007669"/>
    <property type="project" value="UniProtKB-KW"/>
</dbReference>
<name>A0AA51UK50_9EURY</name>
<evidence type="ECO:0000313" key="9">
    <source>
        <dbReference type="Proteomes" id="UP001182908"/>
    </source>
</evidence>
<dbReference type="NCBIfam" id="TIGR01463">
    <property type="entry name" value="mtaA_cmuA"/>
    <property type="match status" value="1"/>
</dbReference>
<dbReference type="AlphaFoldDB" id="A0AA51UK50"/>
<keyword evidence="6" id="KW-0484">Methanogenesis</keyword>
<dbReference type="InterPro" id="IPR038071">
    <property type="entry name" value="UROD/MetE-like_sf"/>
</dbReference>
<evidence type="ECO:0000256" key="5">
    <source>
        <dbReference type="ARBA" id="ARBA00022833"/>
    </source>
</evidence>
<keyword evidence="5" id="KW-0862">Zinc</keyword>
<dbReference type="Pfam" id="PF01208">
    <property type="entry name" value="URO-D"/>
    <property type="match status" value="1"/>
</dbReference>
<dbReference type="SUPFAM" id="SSF51726">
    <property type="entry name" value="UROD/MetE-like"/>
    <property type="match status" value="1"/>
</dbReference>
<dbReference type="PANTHER" id="PTHR47099">
    <property type="entry name" value="METHYLCOBAMIDE:COM METHYLTRANSFERASE MTBA"/>
    <property type="match status" value="1"/>
</dbReference>
<organism evidence="8 9">
    <name type="scientific">Methanolobus sediminis</name>
    <dbReference type="NCBI Taxonomy" id="3072978"/>
    <lineage>
        <taxon>Archaea</taxon>
        <taxon>Methanobacteriati</taxon>
        <taxon>Methanobacteriota</taxon>
        <taxon>Stenosarchaea group</taxon>
        <taxon>Methanomicrobia</taxon>
        <taxon>Methanosarcinales</taxon>
        <taxon>Methanosarcinaceae</taxon>
        <taxon>Methanolobus</taxon>
    </lineage>
</organism>
<proteinExistence type="predicted"/>
<dbReference type="GO" id="GO:0015948">
    <property type="term" value="P:methanogenesis"/>
    <property type="evidence" value="ECO:0007669"/>
    <property type="project" value="UniProtKB-KW"/>
</dbReference>
<dbReference type="CDD" id="cd03307">
    <property type="entry name" value="Mta_CmuA_like"/>
    <property type="match status" value="1"/>
</dbReference>
<evidence type="ECO:0000256" key="4">
    <source>
        <dbReference type="ARBA" id="ARBA00022723"/>
    </source>
</evidence>
<sequence length="347" mass="37820">MYDFTAKERFIRSLEGKEVDKVPVCSVTQTGVVELMELTGSKWPQAHYDPEMMATLVIAGHEIAGLEAVRFPFCTTVIAETLGCIFDEGSIDTQPYQLDFPCKTKEDAANFSLPSNLSECRRIKIMLQAAELIRSKVSDDIPVIAGMIGPAAIAFYLSGANNYLRWCITEPELLQRLMKLGTELCIEYANLLFEKGVDAVVIIDSEAGPDILPPPLFTELVLPEYRLLTAGMKGHSILHICGDATDILEGMAESGFEGLSVEERTDIAYAKSIVGERACLIGNVSPAATLLSKSTDQIKKEAKQCIRDGAGILAPGCGIAPRTPVGNIQAFVAARDEYYEEKASKQE</sequence>
<dbReference type="GO" id="GO:1990088">
    <property type="term" value="F:[methyl-Co(III) methanol-specific corrinoid protein]:coenzyme M methyltransferase"/>
    <property type="evidence" value="ECO:0007669"/>
    <property type="project" value="UniProtKB-EC"/>
</dbReference>
<keyword evidence="9" id="KW-1185">Reference proteome</keyword>
<dbReference type="Proteomes" id="UP001182908">
    <property type="component" value="Chromosome"/>
</dbReference>
<keyword evidence="2 8" id="KW-0489">Methyltransferase</keyword>
<dbReference type="InterPro" id="IPR006360">
    <property type="entry name" value="Mtase_MtaA_CmuA"/>
</dbReference>
<evidence type="ECO:0000256" key="3">
    <source>
        <dbReference type="ARBA" id="ARBA00022679"/>
    </source>
</evidence>
<keyword evidence="3 8" id="KW-0808">Transferase</keyword>
<dbReference type="GeneID" id="84233699"/>
<reference evidence="8 9" key="1">
    <citation type="submission" date="2023-08" db="EMBL/GenBank/DDBJ databases">
        <title>Methanolobus mangrovi sp. nov. and Methanolobus sediminis sp. nov, two novel methylotrophic methanogens isolated from mangrove sediments in China.</title>
        <authorList>
            <person name="Zhou J."/>
        </authorList>
    </citation>
    <scope>NUCLEOTIDE SEQUENCE [LARGE SCALE GENOMIC DNA]</scope>
    <source>
        <strain evidence="8 9">FTZ6</strain>
    </source>
</reference>
<dbReference type="EC" id="2.1.1.246" evidence="8"/>
<dbReference type="InterPro" id="IPR000257">
    <property type="entry name" value="Uroporphyrinogen_deCOase"/>
</dbReference>